<dbReference type="PANTHER" id="PTHR21240">
    <property type="entry name" value="2-AMINO-3-CARBOXYLMUCONATE-6-SEMIALDEHYDE DECARBOXYLASE"/>
    <property type="match status" value="1"/>
</dbReference>
<dbReference type="Pfam" id="PF04909">
    <property type="entry name" value="Amidohydro_2"/>
    <property type="match status" value="1"/>
</dbReference>
<sequence length="353" mass="38285">MPTSTPYTGPIFDVQAHAITPSSYPPIATAIRTNPHLEQATASTIADDICVQLADDLQGAARRQALGETGIQVITINAFFPPSLPADILLRILTDTNSWMATQTAASPQLIGIASMPPAPVLAAAGLAPDNEPYTQKALAHLRHALTTLNLRGLMFASNYNGIFLGDPSYDPYFALVADLNVPVIIHPAVEPVETPHIARKNIPTYSGFLNDQRTALLDLVLSGVYEKYPNLIIIATHLGGGILTSLGRFRELAKRFPADAFYVDREGEKRLLPLSVPEYLKKVYFDCNNADEVDIRHAAEVVGYGHLLTGTDFPWTDDRFTREVLGEVEEGVRADLAWNNAAGLFGVEGLVG</sequence>
<evidence type="ECO:0000256" key="3">
    <source>
        <dbReference type="RuleBase" id="RU366045"/>
    </source>
</evidence>
<dbReference type="GO" id="GO:0019748">
    <property type="term" value="P:secondary metabolic process"/>
    <property type="evidence" value="ECO:0007669"/>
    <property type="project" value="TreeGrafter"/>
</dbReference>
<keyword evidence="6" id="KW-1185">Reference proteome</keyword>
<comment type="similarity">
    <text evidence="3">Belongs to the metallo-dependent hydrolases superfamily.</text>
</comment>
<dbReference type="InterPro" id="IPR032465">
    <property type="entry name" value="ACMSD"/>
</dbReference>
<dbReference type="OrthoDB" id="2832284at2759"/>
<dbReference type="Gene3D" id="3.20.20.140">
    <property type="entry name" value="Metal-dependent hydrolases"/>
    <property type="match status" value="1"/>
</dbReference>
<dbReference type="SUPFAM" id="SSF51556">
    <property type="entry name" value="Metallo-dependent hydrolases"/>
    <property type="match status" value="1"/>
</dbReference>
<dbReference type="InterPro" id="IPR032466">
    <property type="entry name" value="Metal_Hydrolase"/>
</dbReference>
<reference evidence="5 6" key="1">
    <citation type="submission" date="2018-02" db="EMBL/GenBank/DDBJ databases">
        <title>The genomes of Aspergillus section Nigri reveals drivers in fungal speciation.</title>
        <authorList>
            <consortium name="DOE Joint Genome Institute"/>
            <person name="Vesth T.C."/>
            <person name="Nybo J."/>
            <person name="Theobald S."/>
            <person name="Brandl J."/>
            <person name="Frisvad J.C."/>
            <person name="Nielsen K.F."/>
            <person name="Lyhne E.K."/>
            <person name="Kogle M.E."/>
            <person name="Kuo A."/>
            <person name="Riley R."/>
            <person name="Clum A."/>
            <person name="Nolan M."/>
            <person name="Lipzen A."/>
            <person name="Salamov A."/>
            <person name="Henrissat B."/>
            <person name="Wiebenga A."/>
            <person name="De vries R.P."/>
            <person name="Grigoriev I.V."/>
            <person name="Mortensen U.H."/>
            <person name="Andersen M.R."/>
            <person name="Baker S.E."/>
        </authorList>
    </citation>
    <scope>NUCLEOTIDE SEQUENCE [LARGE SCALE GENOMIC DNA]</scope>
    <source>
        <strain evidence="5 6">CBS 707.79</strain>
    </source>
</reference>
<dbReference type="EMBL" id="KZ826098">
    <property type="protein sequence ID" value="PYH88400.1"/>
    <property type="molecule type" value="Genomic_DNA"/>
</dbReference>
<dbReference type="VEuPathDB" id="FungiDB:BO71DRAFT_488808"/>
<dbReference type="GO" id="GO:0016831">
    <property type="term" value="F:carboxy-lyase activity"/>
    <property type="evidence" value="ECO:0007669"/>
    <property type="project" value="UniProtKB-KW"/>
</dbReference>
<evidence type="ECO:0000313" key="6">
    <source>
        <dbReference type="Proteomes" id="UP000247810"/>
    </source>
</evidence>
<gene>
    <name evidence="5" type="ORF">BO71DRAFT_488808</name>
</gene>
<dbReference type="STRING" id="1448320.A0A319CUG9"/>
<keyword evidence="2 3" id="KW-0456">Lyase</keyword>
<evidence type="ECO:0000259" key="4">
    <source>
        <dbReference type="Pfam" id="PF04909"/>
    </source>
</evidence>
<organism evidence="5 6">
    <name type="scientific">Aspergillus ellipticus CBS 707.79</name>
    <dbReference type="NCBI Taxonomy" id="1448320"/>
    <lineage>
        <taxon>Eukaryota</taxon>
        <taxon>Fungi</taxon>
        <taxon>Dikarya</taxon>
        <taxon>Ascomycota</taxon>
        <taxon>Pezizomycotina</taxon>
        <taxon>Eurotiomycetes</taxon>
        <taxon>Eurotiomycetidae</taxon>
        <taxon>Eurotiales</taxon>
        <taxon>Aspergillaceae</taxon>
        <taxon>Aspergillus</taxon>
        <taxon>Aspergillus subgen. Circumdati</taxon>
    </lineage>
</organism>
<dbReference type="GO" id="GO:0005737">
    <property type="term" value="C:cytoplasm"/>
    <property type="evidence" value="ECO:0007669"/>
    <property type="project" value="TreeGrafter"/>
</dbReference>
<dbReference type="AlphaFoldDB" id="A0A319CUG9"/>
<evidence type="ECO:0000313" key="5">
    <source>
        <dbReference type="EMBL" id="PYH88400.1"/>
    </source>
</evidence>
<evidence type="ECO:0000256" key="2">
    <source>
        <dbReference type="ARBA" id="ARBA00023239"/>
    </source>
</evidence>
<accession>A0A319CUG9</accession>
<name>A0A319CUG9_9EURO</name>
<feature type="domain" description="Amidohydrolase-related" evidence="4">
    <location>
        <begin position="119"/>
        <end position="347"/>
    </location>
</feature>
<keyword evidence="5" id="KW-0378">Hydrolase</keyword>
<dbReference type="GO" id="GO:0016787">
    <property type="term" value="F:hydrolase activity"/>
    <property type="evidence" value="ECO:0007669"/>
    <property type="project" value="UniProtKB-KW"/>
</dbReference>
<dbReference type="Proteomes" id="UP000247810">
    <property type="component" value="Unassembled WGS sequence"/>
</dbReference>
<protein>
    <submittedName>
        <fullName evidence="5">Amidohydrolase 2</fullName>
    </submittedName>
</protein>
<evidence type="ECO:0000256" key="1">
    <source>
        <dbReference type="ARBA" id="ARBA00022793"/>
    </source>
</evidence>
<dbReference type="InterPro" id="IPR006680">
    <property type="entry name" value="Amidohydro-rel"/>
</dbReference>
<keyword evidence="1 3" id="KW-0210">Decarboxylase</keyword>
<dbReference type="PANTHER" id="PTHR21240:SF28">
    <property type="entry name" value="ISO-OROTATE DECARBOXYLASE (EUROFUNG)"/>
    <property type="match status" value="1"/>
</dbReference>
<proteinExistence type="inferred from homology"/>